<feature type="region of interest" description="Disordered" evidence="1">
    <location>
        <begin position="27"/>
        <end position="46"/>
    </location>
</feature>
<keyword evidence="3" id="KW-1185">Reference proteome</keyword>
<accession>A0A067SEI7</accession>
<organism evidence="2 3">
    <name type="scientific">Galerina marginata (strain CBS 339.88)</name>
    <dbReference type="NCBI Taxonomy" id="685588"/>
    <lineage>
        <taxon>Eukaryota</taxon>
        <taxon>Fungi</taxon>
        <taxon>Dikarya</taxon>
        <taxon>Basidiomycota</taxon>
        <taxon>Agaricomycotina</taxon>
        <taxon>Agaricomycetes</taxon>
        <taxon>Agaricomycetidae</taxon>
        <taxon>Agaricales</taxon>
        <taxon>Agaricineae</taxon>
        <taxon>Strophariaceae</taxon>
        <taxon>Galerina</taxon>
    </lineage>
</organism>
<evidence type="ECO:0000313" key="2">
    <source>
        <dbReference type="EMBL" id="KDR69316.1"/>
    </source>
</evidence>
<dbReference type="AlphaFoldDB" id="A0A067SEI7"/>
<dbReference type="HOGENOM" id="CLU_713808_0_0_1"/>
<evidence type="ECO:0000313" key="3">
    <source>
        <dbReference type="Proteomes" id="UP000027222"/>
    </source>
</evidence>
<dbReference type="EMBL" id="KL142403">
    <property type="protein sequence ID" value="KDR69316.1"/>
    <property type="molecule type" value="Genomic_DNA"/>
</dbReference>
<proteinExistence type="predicted"/>
<dbReference type="STRING" id="685588.A0A067SEI7"/>
<protein>
    <submittedName>
        <fullName evidence="2">Uncharacterized protein</fullName>
    </submittedName>
</protein>
<reference evidence="3" key="1">
    <citation type="journal article" date="2014" name="Proc. Natl. Acad. Sci. U.S.A.">
        <title>Extensive sampling of basidiomycete genomes demonstrates inadequacy of the white-rot/brown-rot paradigm for wood decay fungi.</title>
        <authorList>
            <person name="Riley R."/>
            <person name="Salamov A.A."/>
            <person name="Brown D.W."/>
            <person name="Nagy L.G."/>
            <person name="Floudas D."/>
            <person name="Held B.W."/>
            <person name="Levasseur A."/>
            <person name="Lombard V."/>
            <person name="Morin E."/>
            <person name="Otillar R."/>
            <person name="Lindquist E.A."/>
            <person name="Sun H."/>
            <person name="LaButti K.M."/>
            <person name="Schmutz J."/>
            <person name="Jabbour D."/>
            <person name="Luo H."/>
            <person name="Baker S.E."/>
            <person name="Pisabarro A.G."/>
            <person name="Walton J.D."/>
            <person name="Blanchette R.A."/>
            <person name="Henrissat B."/>
            <person name="Martin F."/>
            <person name="Cullen D."/>
            <person name="Hibbett D.S."/>
            <person name="Grigoriev I.V."/>
        </authorList>
    </citation>
    <scope>NUCLEOTIDE SEQUENCE [LARGE SCALE GENOMIC DNA]</scope>
    <source>
        <strain evidence="3">CBS 339.88</strain>
    </source>
</reference>
<name>A0A067SEI7_GALM3</name>
<gene>
    <name evidence="2" type="ORF">GALMADRAFT_77705</name>
</gene>
<dbReference type="Proteomes" id="UP000027222">
    <property type="component" value="Unassembled WGS sequence"/>
</dbReference>
<dbReference type="OrthoDB" id="3222453at2759"/>
<evidence type="ECO:0000256" key="1">
    <source>
        <dbReference type="SAM" id="MobiDB-lite"/>
    </source>
</evidence>
<sequence>MDLDTSVQATRVEPSLHSSYDIRSLFQPRGSRSTKKPPFDTPSFPRIVTKRQGNGGAETYSHALLLHGHGFPIWHPPGDIGKPVEYLQKGVRIGDVGVIDKDGIFDFRFNIFLTPDDPVHARSAPREFKPINPPLHHSEVKYDPGYFKAGDVVASKGIEVTRHSEKEGAILVLPDGASREDLISTGRFHEYAKRNAPHWYQVINGYGGVVHTNGSLFLVTGCDKATDWATASFPYHPGNSETLVDLRYTWQPDYEPPWDGGTAVTKFYAPPSFKKVPDIGDRKNQCVFVRGMRISLSETSWSKTLPQLWSARLYYSCILHTPSKIRLWLDSVLVFLHLRLSERRAVKKVTSARLVSDTSRLISLSHDNKGNSNSNYFTQIISLAKSF</sequence>